<dbReference type="SMART" id="SM00471">
    <property type="entry name" value="HDc"/>
    <property type="match status" value="1"/>
</dbReference>
<dbReference type="OMA" id="GHDWFHI"/>
<dbReference type="RefSeq" id="WP_005578798.1">
    <property type="nucleotide sequence ID" value="NZ_FORO01000062.1"/>
</dbReference>
<dbReference type="InterPro" id="IPR006674">
    <property type="entry name" value="HD_domain"/>
</dbReference>
<name>A0A1I3TKF7_9EURY</name>
<dbReference type="PANTHER" id="PTHR33594">
    <property type="entry name" value="SUPERFAMILY HYDROLASE, PUTATIVE (AFU_ORTHOLOGUE AFUA_1G03035)-RELATED"/>
    <property type="match status" value="1"/>
</dbReference>
<evidence type="ECO:0000313" key="3">
    <source>
        <dbReference type="Proteomes" id="UP000182829"/>
    </source>
</evidence>
<dbReference type="Proteomes" id="UP000182829">
    <property type="component" value="Unassembled WGS sequence"/>
</dbReference>
<evidence type="ECO:0000313" key="2">
    <source>
        <dbReference type="EMBL" id="SFJ70889.1"/>
    </source>
</evidence>
<dbReference type="InterPro" id="IPR006675">
    <property type="entry name" value="HDIG_dom"/>
</dbReference>
<dbReference type="AlphaFoldDB" id="A0A1I3TKF7"/>
<dbReference type="GeneID" id="14208685"/>
<gene>
    <name evidence="2" type="ORF">SAMN05443661_16210</name>
</gene>
<dbReference type="OrthoDB" id="17914at2157"/>
<feature type="domain" description="HD/PDEase" evidence="1">
    <location>
        <begin position="17"/>
        <end position="136"/>
    </location>
</feature>
<dbReference type="Gene3D" id="1.10.3210.50">
    <property type="match status" value="1"/>
</dbReference>
<sequence length="212" mass="23153">MIDEVRRGARSYFEDASPAHDWQHVQRVEALAETLLERHPGSADGEVLRLAVLLHDIGREKEDRGGIDDHSAWGATEAERLLEDVGASAATVERVSHCVRSHRFSTGPEPETLEAKLLSDADNLDALGAVGIARVFAYGGESGSPIHGPSVLPGETDPTDADDVSQYAHVHEKILQLADRMYTDVGGELADDRTQFVQEYVRQFDAEVAGDR</sequence>
<dbReference type="PANTHER" id="PTHR33594:SF1">
    <property type="entry name" value="HD_PDEASE DOMAIN-CONTAINING PROTEIN"/>
    <property type="match status" value="1"/>
</dbReference>
<organism evidence="2 3">
    <name type="scientific">Natronobacterium gregoryi</name>
    <dbReference type="NCBI Taxonomy" id="44930"/>
    <lineage>
        <taxon>Archaea</taxon>
        <taxon>Methanobacteriati</taxon>
        <taxon>Methanobacteriota</taxon>
        <taxon>Stenosarchaea group</taxon>
        <taxon>Halobacteria</taxon>
        <taxon>Halobacteriales</taxon>
        <taxon>Natrialbaceae</taxon>
        <taxon>Natronobacterium</taxon>
    </lineage>
</organism>
<proteinExistence type="predicted"/>
<evidence type="ECO:0000259" key="1">
    <source>
        <dbReference type="SMART" id="SM00471"/>
    </source>
</evidence>
<reference evidence="2 3" key="1">
    <citation type="submission" date="2016-10" db="EMBL/GenBank/DDBJ databases">
        <authorList>
            <person name="de Groot N.N."/>
        </authorList>
    </citation>
    <scope>NUCLEOTIDE SEQUENCE [LARGE SCALE GENOMIC DNA]</scope>
    <source>
        <strain evidence="2 3">SP2</strain>
    </source>
</reference>
<protein>
    <recommendedName>
        <fullName evidence="1">HD/PDEase domain-containing protein</fullName>
    </recommendedName>
</protein>
<dbReference type="NCBIfam" id="TIGR00277">
    <property type="entry name" value="HDIG"/>
    <property type="match status" value="1"/>
</dbReference>
<dbReference type="InterPro" id="IPR003607">
    <property type="entry name" value="HD/PDEase_dom"/>
</dbReference>
<dbReference type="CDD" id="cd00077">
    <property type="entry name" value="HDc"/>
    <property type="match status" value="1"/>
</dbReference>
<dbReference type="SUPFAM" id="SSF109604">
    <property type="entry name" value="HD-domain/PDEase-like"/>
    <property type="match status" value="1"/>
</dbReference>
<accession>A0A1I3TKF7</accession>
<dbReference type="EMBL" id="FORO01000062">
    <property type="protein sequence ID" value="SFJ70889.1"/>
    <property type="molecule type" value="Genomic_DNA"/>
</dbReference>
<dbReference type="Pfam" id="PF01966">
    <property type="entry name" value="HD"/>
    <property type="match status" value="1"/>
</dbReference>